<proteinExistence type="predicted"/>
<dbReference type="PANTHER" id="PTHR35902:SF6">
    <property type="entry name" value="CONSERVED WITHIN P. AEROPHILUM"/>
    <property type="match status" value="1"/>
</dbReference>
<keyword evidence="1" id="KW-0812">Transmembrane</keyword>
<evidence type="ECO:0000313" key="2">
    <source>
        <dbReference type="EMBL" id="RIB35170.1"/>
    </source>
</evidence>
<name>A0A397WM91_9ARCH</name>
<reference evidence="2 3" key="1">
    <citation type="journal article" date="2018" name="Syst. Appl. Microbiol.">
        <title>A new symbiotic nanoarchaeote (Candidatus Nanoclepta minutus) and its host (Zestosphaera tikiterensis gen. nov., sp. nov.) from a New Zealand hot spring.</title>
        <authorList>
            <person name="St John E."/>
            <person name="Liu Y."/>
            <person name="Podar M."/>
            <person name="Stott M.B."/>
            <person name="Meneghin J."/>
            <person name="Chen Z."/>
            <person name="Lagutin K."/>
            <person name="Mitchell K."/>
            <person name="Reysenbach A.L."/>
        </authorList>
    </citation>
    <scope>NUCLEOTIDE SEQUENCE [LARGE SCALE GENOMIC DNA]</scope>
    <source>
        <strain evidence="2">NZ3</strain>
    </source>
</reference>
<evidence type="ECO:0008006" key="4">
    <source>
        <dbReference type="Google" id="ProtNLM"/>
    </source>
</evidence>
<protein>
    <recommendedName>
        <fullName evidence="4">CARDB domain-containing protein</fullName>
    </recommendedName>
</protein>
<keyword evidence="1" id="KW-0472">Membrane</keyword>
<keyword evidence="1" id="KW-1133">Transmembrane helix</keyword>
<comment type="caution">
    <text evidence="2">The sequence shown here is derived from an EMBL/GenBank/DDBJ whole genome shotgun (WGS) entry which is preliminary data.</text>
</comment>
<gene>
    <name evidence="2" type="ORF">BXU00_02450</name>
</gene>
<feature type="transmembrane region" description="Helical" evidence="1">
    <location>
        <begin position="457"/>
        <end position="474"/>
    </location>
</feature>
<evidence type="ECO:0000256" key="1">
    <source>
        <dbReference type="SAM" id="Phobius"/>
    </source>
</evidence>
<dbReference type="EMBL" id="MWMI01000004">
    <property type="protein sequence ID" value="RIB35170.1"/>
    <property type="molecule type" value="Genomic_DNA"/>
</dbReference>
<dbReference type="AlphaFoldDB" id="A0A397WM91"/>
<organism evidence="2 3">
    <name type="scientific">Candidatus Nanoclepta minutus</name>
    <dbReference type="NCBI Taxonomy" id="1940235"/>
    <lineage>
        <taxon>Archaea</taxon>
        <taxon>Nanobdellota</taxon>
        <taxon>Candidatus Nanoclepta</taxon>
    </lineage>
</organism>
<sequence length="479" mass="54640">MNKKILLFLAVLLVQFKSIFALMLNYNLSSITPNFPESNSNSTVLLCLNNELYPIKLYSVYLTLNTSDSCIKLDKNEFYFDSIDKSACFLVNLNIENCSVGRYWISIDERYFVNGSIQTGSDYFLFTVYKAPSIVLNYNVSNNYIGKEAKLDLYITNFGSIVKDLVIYTNYSVCDISPKELYIGDLSNETNVSFSIKIPTYASGSCSIPIILSYKDSIGNFYTLPKLISFPIYSLGGRLTLSFDDITIKPGEYKNILIYLSNEGSLTFYNVLVKVNNLPGLSFNKQEIYIDKILPRETKKLILQVYSDVSLAGSYNVPVNISYNDEYGNRYNDIFFINLKVNEEPNISASAWISGSTLYVSVYNFGNIDARGVYIKLNCEGCILDREDSFLGDIEANNYLTDSFKILARYNNSLVRIEIFYKDILGNFYMKSFIKNLGFSEINTQQSVYKSNSRMNIMYIALLAIILVVMIVYYKRRKG</sequence>
<dbReference type="Proteomes" id="UP000266622">
    <property type="component" value="Unassembled WGS sequence"/>
</dbReference>
<accession>A0A397WM91</accession>
<dbReference type="PANTHER" id="PTHR35902">
    <property type="entry name" value="S-LAYER DOMAIN-LIKE PROTEIN-RELATED"/>
    <property type="match status" value="1"/>
</dbReference>
<evidence type="ECO:0000313" key="3">
    <source>
        <dbReference type="Proteomes" id="UP000266622"/>
    </source>
</evidence>